<accession>A0A2P2N6F2</accession>
<dbReference type="EMBL" id="GGEC01057526">
    <property type="protein sequence ID" value="MBX38010.1"/>
    <property type="molecule type" value="Transcribed_RNA"/>
</dbReference>
<organism evidence="1">
    <name type="scientific">Rhizophora mucronata</name>
    <name type="common">Asiatic mangrove</name>
    <dbReference type="NCBI Taxonomy" id="61149"/>
    <lineage>
        <taxon>Eukaryota</taxon>
        <taxon>Viridiplantae</taxon>
        <taxon>Streptophyta</taxon>
        <taxon>Embryophyta</taxon>
        <taxon>Tracheophyta</taxon>
        <taxon>Spermatophyta</taxon>
        <taxon>Magnoliopsida</taxon>
        <taxon>eudicotyledons</taxon>
        <taxon>Gunneridae</taxon>
        <taxon>Pentapetalae</taxon>
        <taxon>rosids</taxon>
        <taxon>fabids</taxon>
        <taxon>Malpighiales</taxon>
        <taxon>Rhizophoraceae</taxon>
        <taxon>Rhizophora</taxon>
    </lineage>
</organism>
<dbReference type="AlphaFoldDB" id="A0A2P2N6F2"/>
<proteinExistence type="predicted"/>
<protein>
    <submittedName>
        <fullName evidence="1">Uncharacterized protein</fullName>
    </submittedName>
</protein>
<sequence>MKSEHIIYSAKNHELNTKSILLIKKYLSKAYPTSIGSYNLVTGYKII</sequence>
<evidence type="ECO:0000313" key="1">
    <source>
        <dbReference type="EMBL" id="MBX38010.1"/>
    </source>
</evidence>
<reference evidence="1" key="1">
    <citation type="submission" date="2018-02" db="EMBL/GenBank/DDBJ databases">
        <title>Rhizophora mucronata_Transcriptome.</title>
        <authorList>
            <person name="Meera S.P."/>
            <person name="Sreeshan A."/>
            <person name="Augustine A."/>
        </authorList>
    </citation>
    <scope>NUCLEOTIDE SEQUENCE</scope>
    <source>
        <tissue evidence="1">Leaf</tissue>
    </source>
</reference>
<name>A0A2P2N6F2_RHIMU</name>